<dbReference type="InterPro" id="IPR033714">
    <property type="entry name" value="tRNA_bind_bactPheRS"/>
</dbReference>
<keyword evidence="6 15" id="KW-0436">Ligase</keyword>
<evidence type="ECO:0000256" key="1">
    <source>
        <dbReference type="ARBA" id="ARBA00004496"/>
    </source>
</evidence>
<feature type="domain" description="TRNA-binding" evidence="17">
    <location>
        <begin position="40"/>
        <end position="157"/>
    </location>
</feature>
<evidence type="ECO:0000256" key="4">
    <source>
        <dbReference type="ARBA" id="ARBA00022490"/>
    </source>
</evidence>
<sequence>MRVSYRWLSEYVDLSGISAAELAERLTRAGIEVAAVERRNRGVSGVVVGRVLKKEPHPDADRLSVCTVDVGGGESRALRIVCGAPNVAEGQKVAVALPGATLPGGVVIREAKIRGVDSQGMILSAEELGVDPKWLPKGAQDGIWVLADDVAVGENAVAALALDDEILHLELTPNRSDCLGMIGVAYETAALFGRKVRLPEPRLNESGVQAQERVRVRIAAVRECPLYTARYAEGVRVGPSPQWLQNRLIAAGMRPINNVVDITNYVMLEYGQPLHAFDYDKIDGGEVVVRLARSGETIVTLDGETRELNDDVLVIADRSKPVAIAGVMGGENSEVSAGTTRILLESARFDALTVRRAARRFGIRSEAALRFEKDVDPEAVVPASSRAASLLAEWAGASVAQGVVAVGETQTRPRRVFLTLDRINRYLGTSLSEEDVEGMMDKLNFGRESFGGGGWTILVPSRRGDVVRDVDLIEEIARLYGYDRIPATALEGPSTPGGLTREQRLRRKLRAYLSSAGWLEAVSYSLTAPQSRRVFAGLVGNVAPVAVMMPMSVERSELRVSLVPELLNIAVYNRNRGEHDLALFEIGRVFWNRSGVADDLPEERHMLAALLTGRVRPPHWSQSGKERKADFFDLKGMLEGVFRLFGVRAEFVRANVEGLHPGRTAEIRVSDGDGRRIGVMGQLHPEHQRELELDDTYVCEIDLDVLAEMARDDFQAVPPAKFPAIARDAAVVVAAGVEASALLNTARAAGGPWLESADVFDVYTDERLGAGRKSVALSFVYRHPERTLTDEEAADVHGRIVAALAAEHGAELRG</sequence>
<dbReference type="SMART" id="SM00896">
    <property type="entry name" value="FDX-ACB"/>
    <property type="match status" value="1"/>
</dbReference>
<keyword evidence="10 15" id="KW-0460">Magnesium</keyword>
<dbReference type="SUPFAM" id="SSF55681">
    <property type="entry name" value="Class II aaRS and biotin synthetases"/>
    <property type="match status" value="1"/>
</dbReference>
<dbReference type="HAMAP" id="MF_00283">
    <property type="entry name" value="Phe_tRNA_synth_beta1"/>
    <property type="match status" value="1"/>
</dbReference>
<evidence type="ECO:0000256" key="12">
    <source>
        <dbReference type="ARBA" id="ARBA00022917"/>
    </source>
</evidence>
<dbReference type="Gene3D" id="2.40.50.140">
    <property type="entry name" value="Nucleic acid-binding proteins"/>
    <property type="match status" value="1"/>
</dbReference>
<dbReference type="CDD" id="cd02796">
    <property type="entry name" value="tRNA_bind_bactPheRS"/>
    <property type="match status" value="1"/>
</dbReference>
<evidence type="ECO:0000256" key="16">
    <source>
        <dbReference type="PROSITE-ProRule" id="PRU00209"/>
    </source>
</evidence>
<dbReference type="InterPro" id="IPR005121">
    <property type="entry name" value="Fdx_antiC-bd"/>
</dbReference>
<dbReference type="Pfam" id="PF01588">
    <property type="entry name" value="tRNA_bind"/>
    <property type="match status" value="1"/>
</dbReference>
<dbReference type="PROSITE" id="PS51483">
    <property type="entry name" value="B5"/>
    <property type="match status" value="1"/>
</dbReference>
<protein>
    <recommendedName>
        <fullName evidence="15">Phenylalanine--tRNA ligase beta subunit</fullName>
        <ecNumber evidence="15">6.1.1.20</ecNumber>
    </recommendedName>
    <alternativeName>
        <fullName evidence="15">Phenylalanyl-tRNA synthetase beta subunit</fullName>
        <shortName evidence="15">PheRS</shortName>
    </alternativeName>
</protein>
<dbReference type="PROSITE" id="PS51447">
    <property type="entry name" value="FDX_ACB"/>
    <property type="match status" value="1"/>
</dbReference>
<feature type="domain" description="B5" evidence="19">
    <location>
        <begin position="411"/>
        <end position="487"/>
    </location>
</feature>
<dbReference type="FunFam" id="3.30.70.380:FF:000001">
    <property type="entry name" value="Phenylalanine--tRNA ligase beta subunit"/>
    <property type="match status" value="1"/>
</dbReference>
<dbReference type="GO" id="GO:0140096">
    <property type="term" value="F:catalytic activity, acting on a protein"/>
    <property type="evidence" value="ECO:0007669"/>
    <property type="project" value="UniProtKB-ARBA"/>
</dbReference>
<dbReference type="FunFam" id="3.30.930.10:FF:000022">
    <property type="entry name" value="Phenylalanine--tRNA ligase beta subunit"/>
    <property type="match status" value="1"/>
</dbReference>
<evidence type="ECO:0000256" key="10">
    <source>
        <dbReference type="ARBA" id="ARBA00022842"/>
    </source>
</evidence>
<keyword evidence="4 15" id="KW-0963">Cytoplasm</keyword>
<dbReference type="PANTHER" id="PTHR10947:SF0">
    <property type="entry name" value="PHENYLALANINE--TRNA LIGASE BETA SUBUNIT"/>
    <property type="match status" value="1"/>
</dbReference>
<keyword evidence="12 15" id="KW-0648">Protein biosynthesis</keyword>
<feature type="binding site" evidence="15">
    <location>
        <position position="471"/>
    </location>
    <ligand>
        <name>Mg(2+)</name>
        <dbReference type="ChEBI" id="CHEBI:18420"/>
        <note>shared with alpha subunit</note>
    </ligand>
</feature>
<dbReference type="InterPro" id="IPR009061">
    <property type="entry name" value="DNA-bd_dom_put_sf"/>
</dbReference>
<dbReference type="NCBIfam" id="NF045760">
    <property type="entry name" value="YtpR"/>
    <property type="match status" value="1"/>
</dbReference>
<dbReference type="InterPro" id="IPR045060">
    <property type="entry name" value="Phe-tRNA-ligase_IIc_bsu"/>
</dbReference>
<evidence type="ECO:0000256" key="9">
    <source>
        <dbReference type="ARBA" id="ARBA00022840"/>
    </source>
</evidence>
<dbReference type="AlphaFoldDB" id="A0A2A6DYB6"/>
<evidence type="ECO:0000313" key="21">
    <source>
        <dbReference type="Proteomes" id="UP000243688"/>
    </source>
</evidence>
<comment type="catalytic activity">
    <reaction evidence="14 15">
        <text>tRNA(Phe) + L-phenylalanine + ATP = L-phenylalanyl-tRNA(Phe) + AMP + diphosphate + H(+)</text>
        <dbReference type="Rhea" id="RHEA:19413"/>
        <dbReference type="Rhea" id="RHEA-COMP:9668"/>
        <dbReference type="Rhea" id="RHEA-COMP:9699"/>
        <dbReference type="ChEBI" id="CHEBI:15378"/>
        <dbReference type="ChEBI" id="CHEBI:30616"/>
        <dbReference type="ChEBI" id="CHEBI:33019"/>
        <dbReference type="ChEBI" id="CHEBI:58095"/>
        <dbReference type="ChEBI" id="CHEBI:78442"/>
        <dbReference type="ChEBI" id="CHEBI:78531"/>
        <dbReference type="ChEBI" id="CHEBI:456215"/>
        <dbReference type="EC" id="6.1.1.20"/>
    </reaction>
</comment>
<comment type="subunit">
    <text evidence="3 15">Tetramer of two alpha and two beta subunits.</text>
</comment>
<dbReference type="Pfam" id="PF17759">
    <property type="entry name" value="tRNA_synthFbeta"/>
    <property type="match status" value="1"/>
</dbReference>
<dbReference type="InterPro" id="IPR041616">
    <property type="entry name" value="PheRS_beta_core"/>
</dbReference>
<dbReference type="InterPro" id="IPR005146">
    <property type="entry name" value="B3/B4_tRNA-bd"/>
</dbReference>
<dbReference type="GO" id="GO:0006432">
    <property type="term" value="P:phenylalanyl-tRNA aminoacylation"/>
    <property type="evidence" value="ECO:0007669"/>
    <property type="project" value="UniProtKB-UniRule"/>
</dbReference>
<keyword evidence="8 15" id="KW-0547">Nucleotide-binding</keyword>
<dbReference type="Proteomes" id="UP000243688">
    <property type="component" value="Unassembled WGS sequence"/>
</dbReference>
<dbReference type="GO" id="GO:0000287">
    <property type="term" value="F:magnesium ion binding"/>
    <property type="evidence" value="ECO:0007669"/>
    <property type="project" value="UniProtKB-UniRule"/>
</dbReference>
<keyword evidence="5 16" id="KW-0820">tRNA-binding</keyword>
<comment type="similarity">
    <text evidence="2 15">Belongs to the phenylalanyl-tRNA synthetase beta subunit family. Type 1 subfamily.</text>
</comment>
<dbReference type="InterPro" id="IPR012340">
    <property type="entry name" value="NA-bd_OB-fold"/>
</dbReference>
<keyword evidence="9 15" id="KW-0067">ATP-binding</keyword>
<dbReference type="InterPro" id="IPR004532">
    <property type="entry name" value="Phe-tRNA-ligase_IIc_bsu_bact"/>
</dbReference>
<dbReference type="GO" id="GO:0009328">
    <property type="term" value="C:phenylalanine-tRNA ligase complex"/>
    <property type="evidence" value="ECO:0007669"/>
    <property type="project" value="TreeGrafter"/>
</dbReference>
<dbReference type="FunFam" id="3.50.40.10:FF:000001">
    <property type="entry name" value="Phenylalanine--tRNA ligase beta subunit"/>
    <property type="match status" value="1"/>
</dbReference>
<feature type="binding site" evidence="15">
    <location>
        <position position="474"/>
    </location>
    <ligand>
        <name>Mg(2+)</name>
        <dbReference type="ChEBI" id="CHEBI:18420"/>
        <note>shared with alpha subunit</note>
    </ligand>
</feature>
<dbReference type="Gene3D" id="3.30.930.10">
    <property type="entry name" value="Bira Bifunctional Protein, Domain 2"/>
    <property type="match status" value="1"/>
</dbReference>
<keyword evidence="13 15" id="KW-0030">Aminoacyl-tRNA synthetase</keyword>
<dbReference type="InterPro" id="IPR020825">
    <property type="entry name" value="Phe-tRNA_synthase-like_B3/B4"/>
</dbReference>
<evidence type="ECO:0000256" key="8">
    <source>
        <dbReference type="ARBA" id="ARBA00022741"/>
    </source>
</evidence>
<dbReference type="EC" id="6.1.1.20" evidence="15"/>
<dbReference type="SUPFAM" id="SSF56037">
    <property type="entry name" value="PheT/TilS domain"/>
    <property type="match status" value="1"/>
</dbReference>
<dbReference type="GO" id="GO:0016740">
    <property type="term" value="F:transferase activity"/>
    <property type="evidence" value="ECO:0007669"/>
    <property type="project" value="UniProtKB-ARBA"/>
</dbReference>
<accession>A0A2A6DYB6</accession>
<dbReference type="Gene3D" id="3.30.70.380">
    <property type="entry name" value="Ferrodoxin-fold anticodon-binding domain"/>
    <property type="match status" value="1"/>
</dbReference>
<evidence type="ECO:0000256" key="3">
    <source>
        <dbReference type="ARBA" id="ARBA00011209"/>
    </source>
</evidence>
<dbReference type="SMART" id="SM00874">
    <property type="entry name" value="B5"/>
    <property type="match status" value="1"/>
</dbReference>
<dbReference type="PANTHER" id="PTHR10947">
    <property type="entry name" value="PHENYLALANYL-TRNA SYNTHETASE BETA CHAIN AND LEUCINE-RICH REPEAT-CONTAINING PROTEIN 47"/>
    <property type="match status" value="1"/>
</dbReference>
<organism evidence="20 21">
    <name type="scientific">Candidatus Reconcilbacillus cellulovorans</name>
    <dbReference type="NCBI Taxonomy" id="1906605"/>
    <lineage>
        <taxon>Bacteria</taxon>
        <taxon>Bacillati</taxon>
        <taxon>Bacillota</taxon>
        <taxon>Bacilli</taxon>
        <taxon>Bacillales</taxon>
        <taxon>Paenibacillaceae</taxon>
        <taxon>Candidatus Reconcilbacillus</taxon>
    </lineage>
</organism>
<feature type="binding site" evidence="15">
    <location>
        <position position="475"/>
    </location>
    <ligand>
        <name>Mg(2+)</name>
        <dbReference type="ChEBI" id="CHEBI:18420"/>
        <note>shared with alpha subunit</note>
    </ligand>
</feature>
<reference evidence="20 21" key="1">
    <citation type="submission" date="2016-12" db="EMBL/GenBank/DDBJ databases">
        <title>Candidatus Reconcilibacillus cellulovorans genome.</title>
        <authorList>
            <person name="Kolinko S."/>
            <person name="Wu Y.-W."/>
            <person name="Tachea F."/>
            <person name="Denzel E."/>
            <person name="Hiras J."/>
            <person name="Baecker N."/>
            <person name="Chan L.J."/>
            <person name="Eichorst S.A."/>
            <person name="Frey D."/>
            <person name="Adams P.D."/>
            <person name="Pray T."/>
            <person name="Tanjore D."/>
            <person name="Petzold C.J."/>
            <person name="Gladden J.M."/>
            <person name="Simmons B.A."/>
            <person name="Singer S.W."/>
        </authorList>
    </citation>
    <scope>NUCLEOTIDE SEQUENCE [LARGE SCALE GENOMIC DNA]</scope>
    <source>
        <strain evidence="20">JTherm</strain>
    </source>
</reference>
<evidence type="ECO:0000259" key="19">
    <source>
        <dbReference type="PROSITE" id="PS51483"/>
    </source>
</evidence>
<dbReference type="CDD" id="cd00769">
    <property type="entry name" value="PheRS_beta_core"/>
    <property type="match status" value="1"/>
</dbReference>
<evidence type="ECO:0000256" key="15">
    <source>
        <dbReference type="HAMAP-Rule" id="MF_00283"/>
    </source>
</evidence>
<dbReference type="GO" id="GO:0004826">
    <property type="term" value="F:phenylalanine-tRNA ligase activity"/>
    <property type="evidence" value="ECO:0007669"/>
    <property type="project" value="UniProtKB-UniRule"/>
</dbReference>
<dbReference type="SUPFAM" id="SSF50249">
    <property type="entry name" value="Nucleic acid-binding proteins"/>
    <property type="match status" value="1"/>
</dbReference>
<comment type="cofactor">
    <cofactor evidence="15">
        <name>Mg(2+)</name>
        <dbReference type="ChEBI" id="CHEBI:18420"/>
    </cofactor>
    <text evidence="15">Binds 2 magnesium ions per tetramer.</text>
</comment>
<dbReference type="InterPro" id="IPR036690">
    <property type="entry name" value="Fdx_antiC-bd_sf"/>
</dbReference>
<gene>
    <name evidence="15" type="primary">pheT</name>
    <name evidence="20" type="ORF">BLM47_10210</name>
</gene>
<dbReference type="InterPro" id="IPR045864">
    <property type="entry name" value="aa-tRNA-synth_II/BPL/LPL"/>
</dbReference>
<name>A0A2A6DYB6_9BACL</name>
<dbReference type="Pfam" id="PF03483">
    <property type="entry name" value="B3_4"/>
    <property type="match status" value="1"/>
</dbReference>
<comment type="caution">
    <text evidence="20">The sequence shown here is derived from an EMBL/GenBank/DDBJ whole genome shotgun (WGS) entry which is preliminary data.</text>
</comment>
<dbReference type="FunFam" id="2.40.50.140:FF:000045">
    <property type="entry name" value="Phenylalanine--tRNA ligase beta subunit"/>
    <property type="match status" value="1"/>
</dbReference>
<dbReference type="Pfam" id="PF03484">
    <property type="entry name" value="B5"/>
    <property type="match status" value="1"/>
</dbReference>
<dbReference type="NCBIfam" id="TIGR00472">
    <property type="entry name" value="pheT_bact"/>
    <property type="match status" value="1"/>
</dbReference>
<evidence type="ECO:0000313" key="20">
    <source>
        <dbReference type="EMBL" id="PDO09890.1"/>
    </source>
</evidence>
<proteinExistence type="inferred from homology"/>
<keyword evidence="11 16" id="KW-0694">RNA-binding</keyword>
<evidence type="ECO:0000256" key="5">
    <source>
        <dbReference type="ARBA" id="ARBA00022555"/>
    </source>
</evidence>
<evidence type="ECO:0000256" key="2">
    <source>
        <dbReference type="ARBA" id="ARBA00008653"/>
    </source>
</evidence>
<dbReference type="SUPFAM" id="SSF54991">
    <property type="entry name" value="Anticodon-binding domain of PheRS"/>
    <property type="match status" value="1"/>
</dbReference>
<comment type="subcellular location">
    <subcellularLocation>
        <location evidence="1 15">Cytoplasm</location>
    </subcellularLocation>
</comment>
<evidence type="ECO:0000256" key="13">
    <source>
        <dbReference type="ARBA" id="ARBA00023146"/>
    </source>
</evidence>
<feature type="domain" description="FDX-ACB" evidence="18">
    <location>
        <begin position="720"/>
        <end position="813"/>
    </location>
</feature>
<dbReference type="InterPro" id="IPR005147">
    <property type="entry name" value="tRNA_synthase_B5-dom"/>
</dbReference>
<feature type="binding site" evidence="15">
    <location>
        <position position="465"/>
    </location>
    <ligand>
        <name>Mg(2+)</name>
        <dbReference type="ChEBI" id="CHEBI:18420"/>
        <note>shared with alpha subunit</note>
    </ligand>
</feature>
<keyword evidence="7 15" id="KW-0479">Metal-binding</keyword>
<evidence type="ECO:0000259" key="18">
    <source>
        <dbReference type="PROSITE" id="PS51447"/>
    </source>
</evidence>
<evidence type="ECO:0000256" key="14">
    <source>
        <dbReference type="ARBA" id="ARBA00049255"/>
    </source>
</evidence>
<dbReference type="SUPFAM" id="SSF46955">
    <property type="entry name" value="Putative DNA-binding domain"/>
    <property type="match status" value="1"/>
</dbReference>
<evidence type="ECO:0000256" key="11">
    <source>
        <dbReference type="ARBA" id="ARBA00022884"/>
    </source>
</evidence>
<dbReference type="Gene3D" id="3.50.40.10">
    <property type="entry name" value="Phenylalanyl-trna Synthetase, Chain B, domain 3"/>
    <property type="match status" value="1"/>
</dbReference>
<dbReference type="GO" id="GO:0000049">
    <property type="term" value="F:tRNA binding"/>
    <property type="evidence" value="ECO:0007669"/>
    <property type="project" value="UniProtKB-UniRule"/>
</dbReference>
<dbReference type="PROSITE" id="PS50886">
    <property type="entry name" value="TRBD"/>
    <property type="match status" value="1"/>
</dbReference>
<dbReference type="EMBL" id="MOXJ01000025">
    <property type="protein sequence ID" value="PDO09890.1"/>
    <property type="molecule type" value="Genomic_DNA"/>
</dbReference>
<evidence type="ECO:0000256" key="6">
    <source>
        <dbReference type="ARBA" id="ARBA00022598"/>
    </source>
</evidence>
<dbReference type="Pfam" id="PF03147">
    <property type="entry name" value="FDX-ACB"/>
    <property type="match status" value="1"/>
</dbReference>
<dbReference type="Gene3D" id="3.30.56.10">
    <property type="match status" value="2"/>
</dbReference>
<evidence type="ECO:0000259" key="17">
    <source>
        <dbReference type="PROSITE" id="PS50886"/>
    </source>
</evidence>
<dbReference type="InterPro" id="IPR002547">
    <property type="entry name" value="tRNA-bd_dom"/>
</dbReference>
<dbReference type="GO" id="GO:0005524">
    <property type="term" value="F:ATP binding"/>
    <property type="evidence" value="ECO:0007669"/>
    <property type="project" value="UniProtKB-UniRule"/>
</dbReference>
<dbReference type="SMART" id="SM00873">
    <property type="entry name" value="B3_4"/>
    <property type="match status" value="1"/>
</dbReference>
<evidence type="ECO:0000256" key="7">
    <source>
        <dbReference type="ARBA" id="ARBA00022723"/>
    </source>
</evidence>